<evidence type="ECO:0000259" key="2">
    <source>
        <dbReference type="Pfam" id="PF00144"/>
    </source>
</evidence>
<dbReference type="EMBL" id="JBHUOZ010000001">
    <property type="protein sequence ID" value="MFD2918473.1"/>
    <property type="molecule type" value="Genomic_DNA"/>
</dbReference>
<reference evidence="4" key="1">
    <citation type="journal article" date="2019" name="Int. J. Syst. Evol. Microbiol.">
        <title>The Global Catalogue of Microorganisms (GCM) 10K type strain sequencing project: providing services to taxonomists for standard genome sequencing and annotation.</title>
        <authorList>
            <consortium name="The Broad Institute Genomics Platform"/>
            <consortium name="The Broad Institute Genome Sequencing Center for Infectious Disease"/>
            <person name="Wu L."/>
            <person name="Ma J."/>
        </authorList>
    </citation>
    <scope>NUCLEOTIDE SEQUENCE [LARGE SCALE GENOMIC DNA]</scope>
    <source>
        <strain evidence="4">KCTC 23299</strain>
    </source>
</reference>
<dbReference type="InterPro" id="IPR050491">
    <property type="entry name" value="AmpC-like"/>
</dbReference>
<dbReference type="PANTHER" id="PTHR46825:SF9">
    <property type="entry name" value="BETA-LACTAMASE-RELATED DOMAIN-CONTAINING PROTEIN"/>
    <property type="match status" value="1"/>
</dbReference>
<feature type="domain" description="Beta-lactamase-related" evidence="2">
    <location>
        <begin position="43"/>
        <end position="328"/>
    </location>
</feature>
<name>A0ABW6A3E8_9BACT</name>
<sequence length="438" mass="48468">MMYRIVFVLGLLVSMVATAQVINAPQLDAYFKVLAENDKFMGNVLISANGKNIYQYQAGKADISTQARLTDSSRFRIGSVSKTYTAVLILKAVEEKKLSLEQPIDKYFPNLVNARKITIRQLLNHHSGIKNFTNADDFGEWTMQARTGDELLARIAAGGSDFEPGTKGEYSNSNYVLLSLVLQQLYQKPYDDILKEKIIMPLGLKNTGYGPAAAAGTFNANGYIYKTGWELKNLTPLSIPLGAGAIVTTAADLSVFIQALFNGRIINAQSLEAMMTETGGYGLGLFKQTIHGATAYTHSGVIDGFYSFFYYFPEAKLVYVFTANGRNYDLAKVNETVFKAIFQQPFDIPSFNAYKVTNAMLKVYEGEYTSEQAPLVITISSKDDQLLAHPVGQQVFTMEAVSAHHFIHEATGVSLEFKPAEKQMILKQGSQTLLFTRK</sequence>
<feature type="signal peptide" evidence="1">
    <location>
        <begin position="1"/>
        <end position="19"/>
    </location>
</feature>
<dbReference type="Gene3D" id="3.40.710.10">
    <property type="entry name" value="DD-peptidase/beta-lactamase superfamily"/>
    <property type="match status" value="1"/>
</dbReference>
<keyword evidence="3" id="KW-0378">Hydrolase</keyword>
<dbReference type="InterPro" id="IPR001466">
    <property type="entry name" value="Beta-lactam-related"/>
</dbReference>
<keyword evidence="4" id="KW-1185">Reference proteome</keyword>
<dbReference type="SUPFAM" id="SSF56601">
    <property type="entry name" value="beta-lactamase/transpeptidase-like"/>
    <property type="match status" value="1"/>
</dbReference>
<accession>A0ABW6A3E8</accession>
<dbReference type="InterPro" id="IPR012338">
    <property type="entry name" value="Beta-lactam/transpept-like"/>
</dbReference>
<protein>
    <submittedName>
        <fullName evidence="3">Serine hydrolase domain-containing protein</fullName>
        <ecNumber evidence="3">3.-.-.-</ecNumber>
    </submittedName>
</protein>
<dbReference type="EC" id="3.-.-.-" evidence="3"/>
<dbReference type="RefSeq" id="WP_386094663.1">
    <property type="nucleotide sequence ID" value="NZ_JBHUOZ010000001.1"/>
</dbReference>
<dbReference type="Proteomes" id="UP001597511">
    <property type="component" value="Unassembled WGS sequence"/>
</dbReference>
<keyword evidence="1" id="KW-0732">Signal</keyword>
<comment type="caution">
    <text evidence="3">The sequence shown here is derived from an EMBL/GenBank/DDBJ whole genome shotgun (WGS) entry which is preliminary data.</text>
</comment>
<dbReference type="PANTHER" id="PTHR46825">
    <property type="entry name" value="D-ALANYL-D-ALANINE-CARBOXYPEPTIDASE/ENDOPEPTIDASE AMPH"/>
    <property type="match status" value="1"/>
</dbReference>
<gene>
    <name evidence="3" type="ORF">ACFS6H_02055</name>
</gene>
<evidence type="ECO:0000256" key="1">
    <source>
        <dbReference type="SAM" id="SignalP"/>
    </source>
</evidence>
<organism evidence="3 4">
    <name type="scientific">Terrimonas rubra</name>
    <dbReference type="NCBI Taxonomy" id="1035890"/>
    <lineage>
        <taxon>Bacteria</taxon>
        <taxon>Pseudomonadati</taxon>
        <taxon>Bacteroidota</taxon>
        <taxon>Chitinophagia</taxon>
        <taxon>Chitinophagales</taxon>
        <taxon>Chitinophagaceae</taxon>
        <taxon>Terrimonas</taxon>
    </lineage>
</organism>
<proteinExistence type="predicted"/>
<feature type="chain" id="PRO_5045655450" evidence="1">
    <location>
        <begin position="20"/>
        <end position="438"/>
    </location>
</feature>
<dbReference type="GO" id="GO:0016787">
    <property type="term" value="F:hydrolase activity"/>
    <property type="evidence" value="ECO:0007669"/>
    <property type="project" value="UniProtKB-KW"/>
</dbReference>
<evidence type="ECO:0000313" key="4">
    <source>
        <dbReference type="Proteomes" id="UP001597511"/>
    </source>
</evidence>
<dbReference type="Pfam" id="PF00144">
    <property type="entry name" value="Beta-lactamase"/>
    <property type="match status" value="1"/>
</dbReference>
<evidence type="ECO:0000313" key="3">
    <source>
        <dbReference type="EMBL" id="MFD2918473.1"/>
    </source>
</evidence>